<keyword evidence="1" id="KW-0694">RNA-binding</keyword>
<dbReference type="OrthoDB" id="9798855at2"/>
<dbReference type="InterPro" id="IPR000504">
    <property type="entry name" value="RRM_dom"/>
</dbReference>
<dbReference type="EMBL" id="FONA01000019">
    <property type="protein sequence ID" value="SFE81321.1"/>
    <property type="molecule type" value="Genomic_DNA"/>
</dbReference>
<dbReference type="InParanoid" id="A0A1I2DM07"/>
<dbReference type="Proteomes" id="UP000181976">
    <property type="component" value="Unassembled WGS sequence"/>
</dbReference>
<feature type="domain" description="RRM" evidence="2">
    <location>
        <begin position="1"/>
        <end position="79"/>
    </location>
</feature>
<dbReference type="PANTHER" id="PTHR48027">
    <property type="entry name" value="HETEROGENEOUS NUCLEAR RIBONUCLEOPROTEIN 87F-RELATED"/>
    <property type="match status" value="1"/>
</dbReference>
<dbReference type="Gene3D" id="3.30.70.330">
    <property type="match status" value="1"/>
</dbReference>
<dbReference type="STRING" id="385682.SAMN05444380_11943"/>
<organism evidence="3 4">
    <name type="scientific">Thermophagus xiamenensis</name>
    <dbReference type="NCBI Taxonomy" id="385682"/>
    <lineage>
        <taxon>Bacteria</taxon>
        <taxon>Pseudomonadati</taxon>
        <taxon>Bacteroidota</taxon>
        <taxon>Bacteroidia</taxon>
        <taxon>Marinilabiliales</taxon>
        <taxon>Marinilabiliaceae</taxon>
        <taxon>Thermophagus</taxon>
    </lineage>
</organism>
<dbReference type="SMART" id="SM00360">
    <property type="entry name" value="RRM"/>
    <property type="match status" value="1"/>
</dbReference>
<gene>
    <name evidence="3" type="ORF">SAMN05444380_11943</name>
</gene>
<dbReference type="InterPro" id="IPR035979">
    <property type="entry name" value="RBD_domain_sf"/>
</dbReference>
<dbReference type="GO" id="GO:0003723">
    <property type="term" value="F:RNA binding"/>
    <property type="evidence" value="ECO:0007669"/>
    <property type="project" value="UniProtKB-KW"/>
</dbReference>
<dbReference type="SUPFAM" id="SSF54928">
    <property type="entry name" value="RNA-binding domain, RBD"/>
    <property type="match status" value="1"/>
</dbReference>
<name>A0A1I2DM07_9BACT</name>
<evidence type="ECO:0000313" key="4">
    <source>
        <dbReference type="Proteomes" id="UP000181976"/>
    </source>
</evidence>
<dbReference type="InterPro" id="IPR012677">
    <property type="entry name" value="Nucleotide-bd_a/b_plait_sf"/>
</dbReference>
<reference evidence="3 4" key="1">
    <citation type="submission" date="2016-10" db="EMBL/GenBank/DDBJ databases">
        <authorList>
            <person name="de Groot N.N."/>
        </authorList>
    </citation>
    <scope>NUCLEOTIDE SEQUENCE [LARGE SCALE GENOMIC DNA]</scope>
    <source>
        <strain evidence="3 4">DSM 19012</strain>
    </source>
</reference>
<dbReference type="RefSeq" id="WP_010527532.1">
    <property type="nucleotide sequence ID" value="NZ_AFSL01000053.1"/>
</dbReference>
<evidence type="ECO:0000313" key="3">
    <source>
        <dbReference type="EMBL" id="SFE81321.1"/>
    </source>
</evidence>
<accession>A0A1I2DM07</accession>
<dbReference type="eggNOG" id="COG0724">
    <property type="taxonomic scope" value="Bacteria"/>
</dbReference>
<dbReference type="InterPro" id="IPR052462">
    <property type="entry name" value="SLIRP/GR-RBP-like"/>
</dbReference>
<keyword evidence="4" id="KW-1185">Reference proteome</keyword>
<protein>
    <submittedName>
        <fullName evidence="3">RNA recognition motif. (A.k.a. RRM, RBD, or RNP domain)</fullName>
    </submittedName>
</protein>
<proteinExistence type="predicted"/>
<dbReference type="AlphaFoldDB" id="A0A1I2DM07"/>
<evidence type="ECO:0000256" key="1">
    <source>
        <dbReference type="ARBA" id="ARBA00022884"/>
    </source>
</evidence>
<dbReference type="Pfam" id="PF00076">
    <property type="entry name" value="RRM_1"/>
    <property type="match status" value="1"/>
</dbReference>
<sequence length="92" mass="10383">MNIFVAKLSARTKSEDLEQLFSEFGEVSSAKVIMDRATGYSKRFGFVEMPNDDEAQTAIDNLDDKEFDGSRIVVKKARPREEVSGRSDRNFG</sequence>
<dbReference type="PROSITE" id="PS50102">
    <property type="entry name" value="RRM"/>
    <property type="match status" value="1"/>
</dbReference>
<evidence type="ECO:0000259" key="2">
    <source>
        <dbReference type="PROSITE" id="PS50102"/>
    </source>
</evidence>